<evidence type="ECO:0000313" key="2">
    <source>
        <dbReference type="Proteomes" id="UP000000566"/>
    </source>
</evidence>
<dbReference type="SUPFAM" id="SSF56784">
    <property type="entry name" value="HAD-like"/>
    <property type="match status" value="1"/>
</dbReference>
<proteinExistence type="predicted"/>
<dbReference type="eggNOG" id="COG5610">
    <property type="taxonomic scope" value="Bacteria"/>
</dbReference>
<reference evidence="1 2" key="1">
    <citation type="journal article" date="2007" name="PLoS Biol.">
        <title>Evolution of symbiotic bacteria in the distal human intestine.</title>
        <authorList>
            <person name="Xu J."/>
            <person name="Mahowald M.A."/>
            <person name="Ley R.E."/>
            <person name="Lozupone C.A."/>
            <person name="Hamady M."/>
            <person name="Martens E.C."/>
            <person name="Henrissat B."/>
            <person name="Coutinho P.M."/>
            <person name="Minx P."/>
            <person name="Latreille P."/>
            <person name="Cordum H."/>
            <person name="Van Brunt A."/>
            <person name="Kim K."/>
            <person name="Fulton R.S."/>
            <person name="Fulton L.A."/>
            <person name="Clifton S.W."/>
            <person name="Wilson R.K."/>
            <person name="Knight R.D."/>
            <person name="Gordon J.I."/>
        </authorList>
    </citation>
    <scope>NUCLEOTIDE SEQUENCE [LARGE SCALE GENOMIC DNA]</scope>
    <source>
        <strain evidence="2">ATCC 8503 / DSM 20701 / CIP 104284 / JCM 5825 / NCTC 11152</strain>
    </source>
</reference>
<dbReference type="InterPro" id="IPR036412">
    <property type="entry name" value="HAD-like_sf"/>
</dbReference>
<protein>
    <recommendedName>
        <fullName evidence="3">HAD family hydrolase</fullName>
    </recommendedName>
</protein>
<accession>A6LBP2</accession>
<dbReference type="AlphaFoldDB" id="A6LBP2"/>
<dbReference type="PaxDb" id="435591-BDI_1347"/>
<dbReference type="Gene3D" id="1.10.150.400">
    <property type="match status" value="1"/>
</dbReference>
<dbReference type="InterPro" id="IPR023214">
    <property type="entry name" value="HAD_sf"/>
</dbReference>
<keyword evidence="2" id="KW-1185">Reference proteome</keyword>
<gene>
    <name evidence="1" type="ordered locus">BDI_1347</name>
</gene>
<dbReference type="EMBL" id="CP000140">
    <property type="protein sequence ID" value="ABR43106.1"/>
    <property type="molecule type" value="Genomic_DNA"/>
</dbReference>
<dbReference type="Proteomes" id="UP000000566">
    <property type="component" value="Chromosome"/>
</dbReference>
<dbReference type="HOGENOM" id="CLU_017953_0_0_10"/>
<organism evidence="1 2">
    <name type="scientific">Parabacteroides distasonis (strain ATCC 8503 / DSM 20701 / CIP 104284 / JCM 5825 / NCTC 11152)</name>
    <dbReference type="NCBI Taxonomy" id="435591"/>
    <lineage>
        <taxon>Bacteria</taxon>
        <taxon>Pseudomonadati</taxon>
        <taxon>Bacteroidota</taxon>
        <taxon>Bacteroidia</taxon>
        <taxon>Bacteroidales</taxon>
        <taxon>Tannerellaceae</taxon>
        <taxon>Parabacteroides</taxon>
    </lineage>
</organism>
<dbReference type="KEGG" id="pdi:BDI_1347"/>
<sequence length="247" mass="28873">MRKGQPQRRSLKLYFHILITNFIMRVKELLQSVLCRCVIESDLNRIKKAINKYSVISFDIFDTLLQRKVSTPSDVFDLVEKEYNKLSSIPIRGFKQIRIEAELKSKKQSLTEETNIYSIYNMLPYDKEVRDLLLQLELKIERIELSARQEIKALYDYAAFLRKEVIIISDMYLPVGFIEEILYANGYRYHSKLYVSSATGVLKSTGNMFRFVLKNTGYRTQDVLHIGDNILGDYICPKSLKIKSICI</sequence>
<evidence type="ECO:0008006" key="3">
    <source>
        <dbReference type="Google" id="ProtNLM"/>
    </source>
</evidence>
<dbReference type="Gene3D" id="3.40.50.1000">
    <property type="entry name" value="HAD superfamily/HAD-like"/>
    <property type="match status" value="1"/>
</dbReference>
<dbReference type="STRING" id="435591.BDI_1347"/>
<evidence type="ECO:0000313" key="1">
    <source>
        <dbReference type="EMBL" id="ABR43106.1"/>
    </source>
</evidence>
<name>A6LBP2_PARD8</name>